<evidence type="ECO:0000313" key="2">
    <source>
        <dbReference type="Proteomes" id="UP001375382"/>
    </source>
</evidence>
<proteinExistence type="predicted"/>
<comment type="caution">
    <text evidence="1">The sequence shown here is derived from an EMBL/GenBank/DDBJ whole genome shotgun (WGS) entry which is preliminary data.</text>
</comment>
<evidence type="ECO:0000313" key="1">
    <source>
        <dbReference type="EMBL" id="MEH8016401.1"/>
    </source>
</evidence>
<reference evidence="1 2" key="1">
    <citation type="journal article" date="2023" name="Ecotoxicol. Environ. Saf.">
        <title>Mercury remediation potential of mercury-resistant strain Rheinheimera metallidurans sp. nov. isolated from a municipal waste dumping site.</title>
        <authorList>
            <person name="Yadav V."/>
            <person name="Manjhi A."/>
            <person name="Vadakedath N."/>
        </authorList>
    </citation>
    <scope>NUCLEOTIDE SEQUENCE [LARGE SCALE GENOMIC DNA]</scope>
    <source>
        <strain evidence="1 2">E-49</strain>
    </source>
</reference>
<dbReference type="Proteomes" id="UP001375382">
    <property type="component" value="Unassembled WGS sequence"/>
</dbReference>
<sequence>MSPAPVAVNLKATCNAGLCSATVCIRNEQDRDFVLRSAFLGPEQLKIHGIRFYLLKDYLNHDSDIYSPWLKVVEGTDFLKQNQLKRIDVESELNFSASGRQCFSVNLDDIYKFEAATEYIGFYMLKDACVYESKKMLGCFNKMSDIVVIKK</sequence>
<dbReference type="RefSeq" id="WP_335734820.1">
    <property type="nucleotide sequence ID" value="NZ_JALAAR010000003.1"/>
</dbReference>
<organism evidence="1 2">
    <name type="scientific">Rheinheimera muenzenbergensis</name>
    <dbReference type="NCBI Taxonomy" id="1193628"/>
    <lineage>
        <taxon>Bacteria</taxon>
        <taxon>Pseudomonadati</taxon>
        <taxon>Pseudomonadota</taxon>
        <taxon>Gammaproteobacteria</taxon>
        <taxon>Chromatiales</taxon>
        <taxon>Chromatiaceae</taxon>
        <taxon>Rheinheimera</taxon>
    </lineage>
</organism>
<accession>A0ABU8C417</accession>
<keyword evidence="2" id="KW-1185">Reference proteome</keyword>
<protein>
    <submittedName>
        <fullName evidence="1">Uncharacterized protein</fullName>
    </submittedName>
</protein>
<name>A0ABU8C417_9GAMM</name>
<dbReference type="EMBL" id="JALAAR010000003">
    <property type="protein sequence ID" value="MEH8016401.1"/>
    <property type="molecule type" value="Genomic_DNA"/>
</dbReference>
<gene>
    <name evidence="1" type="ORF">MN202_04105</name>
</gene>